<evidence type="ECO:0000256" key="2">
    <source>
        <dbReference type="ARBA" id="ARBA00006739"/>
    </source>
</evidence>
<evidence type="ECO:0000256" key="4">
    <source>
        <dbReference type="ARBA" id="ARBA00022679"/>
    </source>
</evidence>
<dbReference type="AlphaFoldDB" id="A0A0R1K043"/>
<dbReference type="Pfam" id="PF00535">
    <property type="entry name" value="Glycos_transf_2"/>
    <property type="match status" value="1"/>
</dbReference>
<name>A0A0R1K043_9LACO</name>
<dbReference type="Gene3D" id="3.90.550.10">
    <property type="entry name" value="Spore Coat Polysaccharide Biosynthesis Protein SpsA, Chain A"/>
    <property type="match status" value="1"/>
</dbReference>
<proteinExistence type="inferred from homology"/>
<dbReference type="GO" id="GO:0016757">
    <property type="term" value="F:glycosyltransferase activity"/>
    <property type="evidence" value="ECO:0007669"/>
    <property type="project" value="UniProtKB-KW"/>
</dbReference>
<dbReference type="RefSeq" id="WP_235803275.1">
    <property type="nucleotide sequence ID" value="NZ_AZDT01000069.1"/>
</dbReference>
<feature type="domain" description="Glycosyltransferase 2-like" evidence="5">
    <location>
        <begin position="12"/>
        <end position="113"/>
    </location>
</feature>
<dbReference type="CDD" id="cd04185">
    <property type="entry name" value="GT_2_like_b"/>
    <property type="match status" value="1"/>
</dbReference>
<dbReference type="InterPro" id="IPR029044">
    <property type="entry name" value="Nucleotide-diphossugar_trans"/>
</dbReference>
<dbReference type="GeneID" id="84783297"/>
<keyword evidence="3" id="KW-0328">Glycosyltransferase</keyword>
<reference evidence="6 7" key="1">
    <citation type="journal article" date="2015" name="Genome Announc.">
        <title>Expanding the biotechnology potential of lactobacilli through comparative genomics of 213 strains and associated genera.</title>
        <authorList>
            <person name="Sun Z."/>
            <person name="Harris H.M."/>
            <person name="McCann A."/>
            <person name="Guo C."/>
            <person name="Argimon S."/>
            <person name="Zhang W."/>
            <person name="Yang X."/>
            <person name="Jeffery I.B."/>
            <person name="Cooney J.C."/>
            <person name="Kagawa T.F."/>
            <person name="Liu W."/>
            <person name="Song Y."/>
            <person name="Salvetti E."/>
            <person name="Wrobel A."/>
            <person name="Rasinkangas P."/>
            <person name="Parkhill J."/>
            <person name="Rea M.C."/>
            <person name="O'Sullivan O."/>
            <person name="Ritari J."/>
            <person name="Douillard F.P."/>
            <person name="Paul Ross R."/>
            <person name="Yang R."/>
            <person name="Briner A.E."/>
            <person name="Felis G.E."/>
            <person name="de Vos W.M."/>
            <person name="Barrangou R."/>
            <person name="Klaenhammer T.R."/>
            <person name="Caufield P.W."/>
            <person name="Cui Y."/>
            <person name="Zhang H."/>
            <person name="O'Toole P.W."/>
        </authorList>
    </citation>
    <scope>NUCLEOTIDE SEQUENCE [LARGE SCALE GENOMIC DNA]</scope>
    <source>
        <strain evidence="6 7">DSM 19117</strain>
    </source>
</reference>
<dbReference type="Proteomes" id="UP000051162">
    <property type="component" value="Unassembled WGS sequence"/>
</dbReference>
<evidence type="ECO:0000313" key="7">
    <source>
        <dbReference type="Proteomes" id="UP000051162"/>
    </source>
</evidence>
<keyword evidence="7" id="KW-1185">Reference proteome</keyword>
<comment type="caution">
    <text evidence="6">The sequence shown here is derived from an EMBL/GenBank/DDBJ whole genome shotgun (WGS) entry which is preliminary data.</text>
</comment>
<keyword evidence="4 6" id="KW-0808">Transferase</keyword>
<organism evidence="6 7">
    <name type="scientific">Levilactobacillus namurensis DSM 19117</name>
    <dbReference type="NCBI Taxonomy" id="1423773"/>
    <lineage>
        <taxon>Bacteria</taxon>
        <taxon>Bacillati</taxon>
        <taxon>Bacillota</taxon>
        <taxon>Bacilli</taxon>
        <taxon>Lactobacillales</taxon>
        <taxon>Lactobacillaceae</taxon>
        <taxon>Levilactobacillus</taxon>
    </lineage>
</organism>
<evidence type="ECO:0000313" key="6">
    <source>
        <dbReference type="EMBL" id="KRK72679.1"/>
    </source>
</evidence>
<dbReference type="PANTHER" id="PTHR43179:SF12">
    <property type="entry name" value="GALACTOFURANOSYLTRANSFERASE GLFT2"/>
    <property type="match status" value="1"/>
</dbReference>
<dbReference type="SUPFAM" id="SSF53448">
    <property type="entry name" value="Nucleotide-diphospho-sugar transferases"/>
    <property type="match status" value="1"/>
</dbReference>
<accession>A0A0R1K043</accession>
<comment type="similarity">
    <text evidence="2">Belongs to the glycosyltransferase 2 family.</text>
</comment>
<dbReference type="InterPro" id="IPR001173">
    <property type="entry name" value="Glyco_trans_2-like"/>
</dbReference>
<sequence length="300" mass="34554">MQSIKTFQNIAVVVTFNKLEMLKSNLKRLFSCGNLLTKIVVINNASTDGTTEYLNQYVGKKNIVVINEKKNLGGARGFNIGIKRAMSLSADAVWLMDDDTMPTKSTLEELINARLILENKNIFWGLLASNVRWIDGNSAKMNVPKVKRVWNSLLSRNMVQIESSSFVSMYINAEVIKRVGYPISEFFIWGDDVEYSKRISKSFPSYCVLNSRVQHNMAQNNRVDILTDSPSRISRYYYDVRNKFYISKQDGLKSICKYTLRQIILIFRVLFNGDYKFKKISVIIKGFFAGIFFNPKIEKY</sequence>
<comment type="pathway">
    <text evidence="1">Cell wall biogenesis; cell wall polysaccharide biosynthesis.</text>
</comment>
<dbReference type="EMBL" id="AZDT01000069">
    <property type="protein sequence ID" value="KRK72679.1"/>
    <property type="molecule type" value="Genomic_DNA"/>
</dbReference>
<evidence type="ECO:0000256" key="1">
    <source>
        <dbReference type="ARBA" id="ARBA00004776"/>
    </source>
</evidence>
<dbReference type="PANTHER" id="PTHR43179">
    <property type="entry name" value="RHAMNOSYLTRANSFERASE WBBL"/>
    <property type="match status" value="1"/>
</dbReference>
<dbReference type="STRING" id="1423773.FD30_GL001323"/>
<evidence type="ECO:0000256" key="3">
    <source>
        <dbReference type="ARBA" id="ARBA00022676"/>
    </source>
</evidence>
<dbReference type="PATRIC" id="fig|1423773.3.peg.1353"/>
<gene>
    <name evidence="6" type="ORF">FD30_GL001323</name>
</gene>
<protein>
    <submittedName>
        <fullName evidence="6">Glycosyltransferase</fullName>
    </submittedName>
</protein>
<evidence type="ECO:0000259" key="5">
    <source>
        <dbReference type="Pfam" id="PF00535"/>
    </source>
</evidence>